<dbReference type="PANTHER" id="PTHR13302">
    <property type="entry name" value="CONSERVED OLIGOMERIC GOLGI COMPLEX COMPONENT 3"/>
    <property type="match status" value="1"/>
</dbReference>
<dbReference type="GO" id="GO:0016020">
    <property type="term" value="C:membrane"/>
    <property type="evidence" value="ECO:0007669"/>
    <property type="project" value="InterPro"/>
</dbReference>
<reference evidence="3" key="1">
    <citation type="submission" date="2010-08" db="EMBL/GenBank/DDBJ databases">
        <authorList>
            <consortium name="Caenorhabditis japonica Sequencing Consortium"/>
            <person name="Wilson R.K."/>
        </authorList>
    </citation>
    <scope>NUCLEOTIDE SEQUENCE [LARGE SCALE GENOMIC DNA]</scope>
    <source>
        <strain evidence="3">DF5081</strain>
    </source>
</reference>
<dbReference type="Proteomes" id="UP000005237">
    <property type="component" value="Unassembled WGS sequence"/>
</dbReference>
<dbReference type="GO" id="GO:0006886">
    <property type="term" value="P:intracellular protein transport"/>
    <property type="evidence" value="ECO:0007669"/>
    <property type="project" value="InterPro"/>
</dbReference>
<reference evidence="2" key="2">
    <citation type="submission" date="2022-06" db="UniProtKB">
        <authorList>
            <consortium name="EnsemblMetazoa"/>
        </authorList>
    </citation>
    <scope>IDENTIFICATION</scope>
    <source>
        <strain evidence="2">DF5081</strain>
    </source>
</reference>
<keyword evidence="3" id="KW-1185">Reference proteome</keyword>
<organism evidence="2 3">
    <name type="scientific">Caenorhabditis japonica</name>
    <dbReference type="NCBI Taxonomy" id="281687"/>
    <lineage>
        <taxon>Eukaryota</taxon>
        <taxon>Metazoa</taxon>
        <taxon>Ecdysozoa</taxon>
        <taxon>Nematoda</taxon>
        <taxon>Chromadorea</taxon>
        <taxon>Rhabditida</taxon>
        <taxon>Rhabditina</taxon>
        <taxon>Rhabditomorpha</taxon>
        <taxon>Rhabditoidea</taxon>
        <taxon>Rhabditidae</taxon>
        <taxon>Peloderinae</taxon>
        <taxon>Caenorhabditis</taxon>
    </lineage>
</organism>
<evidence type="ECO:0000313" key="2">
    <source>
        <dbReference type="EnsemblMetazoa" id="CJA10617.1"/>
    </source>
</evidence>
<dbReference type="InterPro" id="IPR048685">
    <property type="entry name" value="COG3_C"/>
</dbReference>
<dbReference type="GO" id="GO:0007030">
    <property type="term" value="P:Golgi organization"/>
    <property type="evidence" value="ECO:0007669"/>
    <property type="project" value="TreeGrafter"/>
</dbReference>
<proteinExistence type="predicted"/>
<protein>
    <submittedName>
        <fullName evidence="2">Component of oligomeric Golgi complex 3</fullName>
    </submittedName>
</protein>
<dbReference type="GO" id="GO:0006891">
    <property type="term" value="P:intra-Golgi vesicle-mediated transport"/>
    <property type="evidence" value="ECO:0007669"/>
    <property type="project" value="TreeGrafter"/>
</dbReference>
<dbReference type="PANTHER" id="PTHR13302:SF8">
    <property type="entry name" value="CONSERVED OLIGOMERIC GOLGI COMPLEX SUBUNIT 3"/>
    <property type="match status" value="1"/>
</dbReference>
<feature type="domain" description="Conserved oligomeric Golgi complex subunit 3 C-terminal" evidence="1">
    <location>
        <begin position="16"/>
        <end position="239"/>
    </location>
</feature>
<dbReference type="Pfam" id="PF20671">
    <property type="entry name" value="COG3_C"/>
    <property type="match status" value="1"/>
</dbReference>
<evidence type="ECO:0000259" key="1">
    <source>
        <dbReference type="Pfam" id="PF20671"/>
    </source>
</evidence>
<dbReference type="GO" id="GO:0017119">
    <property type="term" value="C:Golgi transport complex"/>
    <property type="evidence" value="ECO:0007669"/>
    <property type="project" value="TreeGrafter"/>
</dbReference>
<accession>A0A8R1HWN3</accession>
<dbReference type="InterPro" id="IPR007265">
    <property type="entry name" value="COG_su3"/>
</dbReference>
<dbReference type="EnsemblMetazoa" id="CJA10617.1">
    <property type="protein sequence ID" value="CJA10617.1"/>
    <property type="gene ID" value="WBGene00129821"/>
</dbReference>
<dbReference type="AlphaFoldDB" id="A0A8R1HWN3"/>
<evidence type="ECO:0000313" key="3">
    <source>
        <dbReference type="Proteomes" id="UP000005237"/>
    </source>
</evidence>
<name>A0A8R1HWN3_CAEJA</name>
<sequence length="239" mass="26903">VDYEKIGRSGQDEDTFALLYGVFASKAAVIKASISVVEQRFASVPEFEEMLAECQYAYFSRRHLLLASILESTLANLSATHAESTCRLTRDACTFMLRTCDDEYRLYRQFFVTRNGNEPGMKSGDGRISPAMSTITSVFTSQPQQVHPFETFTEQMCRTLYDMLRPRIVHNPHLETLAELCNMIKVDMIENRCSLQMVATILGDDAHQDPNGSGMNPRAGFVSVMGELVGDIAERIVYR</sequence>
<dbReference type="GO" id="GO:0005801">
    <property type="term" value="C:cis-Golgi network"/>
    <property type="evidence" value="ECO:0007669"/>
    <property type="project" value="InterPro"/>
</dbReference>